<protein>
    <submittedName>
        <fullName evidence="1">Uncharacterized protein</fullName>
    </submittedName>
</protein>
<keyword evidence="2" id="KW-1185">Reference proteome</keyword>
<organism evidence="1 2">
    <name type="scientific">Mycena sanguinolenta</name>
    <dbReference type="NCBI Taxonomy" id="230812"/>
    <lineage>
        <taxon>Eukaryota</taxon>
        <taxon>Fungi</taxon>
        <taxon>Dikarya</taxon>
        <taxon>Basidiomycota</taxon>
        <taxon>Agaricomycotina</taxon>
        <taxon>Agaricomycetes</taxon>
        <taxon>Agaricomycetidae</taxon>
        <taxon>Agaricales</taxon>
        <taxon>Marasmiineae</taxon>
        <taxon>Mycenaceae</taxon>
        <taxon>Mycena</taxon>
    </lineage>
</organism>
<evidence type="ECO:0000313" key="1">
    <source>
        <dbReference type="EMBL" id="KAF7341827.1"/>
    </source>
</evidence>
<dbReference type="Gene3D" id="6.10.140.2220">
    <property type="match status" value="1"/>
</dbReference>
<comment type="caution">
    <text evidence="1">The sequence shown here is derived from an EMBL/GenBank/DDBJ whole genome shotgun (WGS) entry which is preliminary data.</text>
</comment>
<reference evidence="1" key="1">
    <citation type="submission" date="2020-05" db="EMBL/GenBank/DDBJ databases">
        <title>Mycena genomes resolve the evolution of fungal bioluminescence.</title>
        <authorList>
            <person name="Tsai I.J."/>
        </authorList>
    </citation>
    <scope>NUCLEOTIDE SEQUENCE</scope>
    <source>
        <strain evidence="1">160909Yilan</strain>
    </source>
</reference>
<accession>A0A8H6XJV7</accession>
<name>A0A8H6XJV7_9AGAR</name>
<dbReference type="OrthoDB" id="2900813at2759"/>
<dbReference type="EMBL" id="JACAZH010000026">
    <property type="protein sequence ID" value="KAF7341827.1"/>
    <property type="molecule type" value="Genomic_DNA"/>
</dbReference>
<proteinExistence type="predicted"/>
<sequence>MNTGEAIVPGGSAEVAHPTTGKENRVTLTLVVMIAGMKQNVFIIFDVLRTECYEDYDEQRIETLYRDFIVSISPELTHNAEPFQCLECGRSATDITWVSFYTASRPLSKRCVLVISAVCAECGPEMQETMPRFAQLEKQCSDREGDSVPDSVIGTIPRPAAMSVGLSAACLNCHKEHNVTPNFRMSRWGKCKLVSYVSLWLVSHTDHESAPTGIAGAVSGSFEWCTDGLTIVSVTSAECQKEDWARHKKICGIIRQVYRDEVDRFR</sequence>
<evidence type="ECO:0000313" key="2">
    <source>
        <dbReference type="Proteomes" id="UP000623467"/>
    </source>
</evidence>
<dbReference type="AlphaFoldDB" id="A0A8H6XJV7"/>
<dbReference type="Proteomes" id="UP000623467">
    <property type="component" value="Unassembled WGS sequence"/>
</dbReference>
<gene>
    <name evidence="1" type="ORF">MSAN_02037900</name>
</gene>